<dbReference type="InterPro" id="IPR036028">
    <property type="entry name" value="SH3-like_dom_sf"/>
</dbReference>
<dbReference type="AlphaFoldDB" id="A0A0B5B0C7"/>
<dbReference type="Gene3D" id="1.10.530.10">
    <property type="match status" value="1"/>
</dbReference>
<dbReference type="InterPro" id="IPR003646">
    <property type="entry name" value="SH3-like_bac-type"/>
</dbReference>
<name>A0A0B5B0C7_9BACL</name>
<dbReference type="InterPro" id="IPR002901">
    <property type="entry name" value="MGlyc_endo_b_GlcNAc-like_dom"/>
</dbReference>
<dbReference type="OrthoDB" id="9816557at2"/>
<feature type="domain" description="SH3b" evidence="1">
    <location>
        <begin position="195"/>
        <end position="257"/>
    </location>
</feature>
<evidence type="ECO:0000259" key="1">
    <source>
        <dbReference type="PROSITE" id="PS51781"/>
    </source>
</evidence>
<keyword evidence="2" id="KW-0326">Glycosidase</keyword>
<geneLocation type="plasmid" evidence="3"/>
<protein>
    <submittedName>
        <fullName evidence="2">Mannosyl-glycoprotein endo-beta-N-acetylglucosamidase</fullName>
        <ecNumber evidence="2">3.2.1.96</ecNumber>
    </submittedName>
</protein>
<dbReference type="SMART" id="SM00287">
    <property type="entry name" value="SH3b"/>
    <property type="match status" value="4"/>
</dbReference>
<proteinExistence type="predicted"/>
<feature type="domain" description="SH3b" evidence="1">
    <location>
        <begin position="40"/>
        <end position="102"/>
    </location>
</feature>
<dbReference type="SMART" id="SM00047">
    <property type="entry name" value="LYZ2"/>
    <property type="match status" value="1"/>
</dbReference>
<accession>A0A0B5B0C7</accession>
<organism evidence="2 3">
    <name type="scientific">Jeotgalibacillus malaysiensis</name>
    <dbReference type="NCBI Taxonomy" id="1508404"/>
    <lineage>
        <taxon>Bacteria</taxon>
        <taxon>Bacillati</taxon>
        <taxon>Bacillota</taxon>
        <taxon>Bacilli</taxon>
        <taxon>Bacillales</taxon>
        <taxon>Caryophanaceae</taxon>
        <taxon>Jeotgalibacillus</taxon>
    </lineage>
</organism>
<evidence type="ECO:0000313" key="3">
    <source>
        <dbReference type="Proteomes" id="UP000031449"/>
    </source>
</evidence>
<dbReference type="Gene3D" id="2.30.30.40">
    <property type="entry name" value="SH3 Domains"/>
    <property type="match status" value="4"/>
</dbReference>
<dbReference type="EC" id="3.2.1.96" evidence="2"/>
<feature type="domain" description="SH3b" evidence="1">
    <location>
        <begin position="105"/>
        <end position="170"/>
    </location>
</feature>
<sequence>MKEMARKIGLTTGVFLLAGGVVPTTGMMGNTWSVTEVQAADVKYQTASNLNLRSGASTKNKVLLTIPKGKSVSQISTKGGWTQVSYGGKKGWVASKYLKKVTPVQKSKTVNLLTTENLNLRATATTTSKVVTTIPKGKTVVEQSRKGTWSFVKYGTKSGWVANKYLTTVKTVAKPIVPPPSVTPPENPNSSFSTSTTLYTTKENLNLRAGTGTNHPVLFTIPKGETVECLSEKNGWAQVRYQNTTGYVNKSYLLVKETKKMTRTFTAYPITLSQMVEKQFSLNAQTDKYRNAPAYVSKKLVTVTDKKGTITDTTNVRSETNTTSHIYGTLKKGTIVNIVGESNDFYQVQFSPWRNAIKEDIVPMVDPTSVNPDSKENFQFLDLSKSAGVTAQSMNKVLEGRGVLAGKGSAFIEASKMHHVNEIYLASHAMLETGHGTSQLSSGVLVSEVDGKPVEPKVVYNMYGIGAVDSAPLKGGSETAYKNGWFTPESAIIGGAKFIGEKYVNHPTYKQNTLYKMRWNPATPGTHQYATDIGWAVKQVSSIYNLYQILDDYTLSFDIPVYSK</sequence>
<keyword evidence="2" id="KW-0378">Hydrolase</keyword>
<dbReference type="InterPro" id="IPR052354">
    <property type="entry name" value="Cell_Wall_Dynamics_Protein"/>
</dbReference>
<reference evidence="2 3" key="1">
    <citation type="submission" date="2014-08" db="EMBL/GenBank/DDBJ databases">
        <title>Complete genome of a marine bacteria Jeotgalibacillus malaysiensis.</title>
        <authorList>
            <person name="Yaakop A.S."/>
            <person name="Chan K.-G."/>
            <person name="Goh K.M."/>
        </authorList>
    </citation>
    <scope>NUCLEOTIDE SEQUENCE [LARGE SCALE GENOMIC DNA]</scope>
    <source>
        <strain evidence="2 3">D5</strain>
        <plasmid evidence="3">Plasmid</plasmid>
    </source>
</reference>
<keyword evidence="3" id="KW-1185">Reference proteome</keyword>
<dbReference type="GO" id="GO:0033925">
    <property type="term" value="F:mannosyl-glycoprotein endo-beta-N-acetylglucosaminidase activity"/>
    <property type="evidence" value="ECO:0007669"/>
    <property type="project" value="UniProtKB-EC"/>
</dbReference>
<keyword evidence="2" id="KW-0614">Plasmid</keyword>
<dbReference type="Pfam" id="PF08239">
    <property type="entry name" value="SH3_3"/>
    <property type="match status" value="4"/>
</dbReference>
<dbReference type="Proteomes" id="UP000031449">
    <property type="component" value="Plasmid unnamed"/>
</dbReference>
<dbReference type="BioCyc" id="JESP1508404:G14D9-13640-MONOMER"/>
<dbReference type="HOGENOM" id="CLU_037728_0_0_9"/>
<evidence type="ECO:0000313" key="2">
    <source>
        <dbReference type="EMBL" id="AJD93634.1"/>
    </source>
</evidence>
<dbReference type="GO" id="GO:0004040">
    <property type="term" value="F:amidase activity"/>
    <property type="evidence" value="ECO:0007669"/>
    <property type="project" value="InterPro"/>
</dbReference>
<dbReference type="PANTHER" id="PTHR34408">
    <property type="entry name" value="FAMILY PROTEIN, PUTATIVE-RELATED"/>
    <property type="match status" value="1"/>
</dbReference>
<gene>
    <name evidence="2" type="ORF">JMA_43170</name>
</gene>
<dbReference type="PROSITE" id="PS51781">
    <property type="entry name" value="SH3B"/>
    <property type="match status" value="3"/>
</dbReference>
<dbReference type="EMBL" id="CP009417">
    <property type="protein sequence ID" value="AJD93634.1"/>
    <property type="molecule type" value="Genomic_DNA"/>
</dbReference>
<dbReference type="PANTHER" id="PTHR34408:SF1">
    <property type="entry name" value="GLYCOSYL HYDROLASE FAMILY 19 DOMAIN-CONTAINING PROTEIN HI_1415"/>
    <property type="match status" value="1"/>
</dbReference>
<dbReference type="KEGG" id="jeo:JMA_43170"/>
<dbReference type="SUPFAM" id="SSF50044">
    <property type="entry name" value="SH3-domain"/>
    <property type="match status" value="1"/>
</dbReference>
<dbReference type="Pfam" id="PF01832">
    <property type="entry name" value="Glucosaminidase"/>
    <property type="match status" value="1"/>
</dbReference>